<proteinExistence type="predicted"/>
<dbReference type="Proteomes" id="UP000094336">
    <property type="component" value="Unassembled WGS sequence"/>
</dbReference>
<dbReference type="InterPro" id="IPR036108">
    <property type="entry name" value="4pyrrol_syn_uPrphyn_synt_sf"/>
</dbReference>
<feature type="domain" description="Tetrapyrrole biosynthesis uroporphyrinogen III synthase" evidence="1">
    <location>
        <begin position="17"/>
        <end position="255"/>
    </location>
</feature>
<dbReference type="EMBL" id="KV454435">
    <property type="protein sequence ID" value="ODQ78608.1"/>
    <property type="molecule type" value="Genomic_DNA"/>
</dbReference>
<dbReference type="Pfam" id="PF02602">
    <property type="entry name" value="HEM4"/>
    <property type="match status" value="1"/>
</dbReference>
<dbReference type="InterPro" id="IPR039793">
    <property type="entry name" value="UROS/Hem4"/>
</dbReference>
<dbReference type="AlphaFoldDB" id="A0A1E3QLW2"/>
<dbReference type="OrthoDB" id="5595751at2759"/>
<dbReference type="InterPro" id="IPR003754">
    <property type="entry name" value="4pyrrol_synth_uPrphyn_synth"/>
</dbReference>
<evidence type="ECO:0000313" key="2">
    <source>
        <dbReference type="EMBL" id="ODQ78608.1"/>
    </source>
</evidence>
<keyword evidence="3" id="KW-1185">Reference proteome</keyword>
<gene>
    <name evidence="2" type="ORF">BABINDRAFT_168328</name>
</gene>
<dbReference type="SUPFAM" id="SSF69618">
    <property type="entry name" value="HemD-like"/>
    <property type="match status" value="1"/>
</dbReference>
<dbReference type="UniPathway" id="UPA00251">
    <property type="reaction ID" value="UER00320"/>
</dbReference>
<dbReference type="GO" id="GO:0004852">
    <property type="term" value="F:uroporphyrinogen-III synthase activity"/>
    <property type="evidence" value="ECO:0007669"/>
    <property type="project" value="EnsemblFungi"/>
</dbReference>
<dbReference type="PANTHER" id="PTHR12390">
    <property type="entry name" value="UROPORPHYRINOGEN III SYNTHASE"/>
    <property type="match status" value="1"/>
</dbReference>
<organism evidence="2 3">
    <name type="scientific">Babjeviella inositovora NRRL Y-12698</name>
    <dbReference type="NCBI Taxonomy" id="984486"/>
    <lineage>
        <taxon>Eukaryota</taxon>
        <taxon>Fungi</taxon>
        <taxon>Dikarya</taxon>
        <taxon>Ascomycota</taxon>
        <taxon>Saccharomycotina</taxon>
        <taxon>Pichiomycetes</taxon>
        <taxon>Serinales incertae sedis</taxon>
        <taxon>Babjeviella</taxon>
    </lineage>
</organism>
<dbReference type="GO" id="GO:0006780">
    <property type="term" value="P:uroporphyrinogen III biosynthetic process"/>
    <property type="evidence" value="ECO:0007669"/>
    <property type="project" value="InterPro"/>
</dbReference>
<dbReference type="Gene3D" id="3.40.50.10090">
    <property type="match status" value="2"/>
</dbReference>
<dbReference type="GeneID" id="30148434"/>
<dbReference type="RefSeq" id="XP_018983936.1">
    <property type="nucleotide sequence ID" value="XM_019130581.1"/>
</dbReference>
<dbReference type="STRING" id="984486.A0A1E3QLW2"/>
<accession>A0A1E3QLW2</accession>
<name>A0A1E3QLW2_9ASCO</name>
<evidence type="ECO:0000259" key="1">
    <source>
        <dbReference type="Pfam" id="PF02602"/>
    </source>
</evidence>
<protein>
    <recommendedName>
        <fullName evidence="1">Tetrapyrrole biosynthesis uroporphyrinogen III synthase domain-containing protein</fullName>
    </recommendedName>
</protein>
<dbReference type="PANTHER" id="PTHR12390:SF0">
    <property type="entry name" value="UROPORPHYRINOGEN-III SYNTHASE"/>
    <property type="match status" value="1"/>
</dbReference>
<dbReference type="GO" id="GO:0006782">
    <property type="term" value="P:protoporphyrinogen IX biosynthetic process"/>
    <property type="evidence" value="ECO:0007669"/>
    <property type="project" value="UniProtKB-UniPathway"/>
</dbReference>
<reference evidence="3" key="1">
    <citation type="submission" date="2016-05" db="EMBL/GenBank/DDBJ databases">
        <title>Comparative genomics of biotechnologically important yeasts.</title>
        <authorList>
            <consortium name="DOE Joint Genome Institute"/>
            <person name="Riley R."/>
            <person name="Haridas S."/>
            <person name="Wolfe K.H."/>
            <person name="Lopes M.R."/>
            <person name="Hittinger C.T."/>
            <person name="Goker M."/>
            <person name="Salamov A."/>
            <person name="Wisecaver J."/>
            <person name="Long T.M."/>
            <person name="Aerts A.L."/>
            <person name="Barry K."/>
            <person name="Choi C."/>
            <person name="Clum A."/>
            <person name="Coughlan A.Y."/>
            <person name="Deshpande S."/>
            <person name="Douglass A.P."/>
            <person name="Hanson S.J."/>
            <person name="Klenk H.-P."/>
            <person name="Labutti K."/>
            <person name="Lapidus A."/>
            <person name="Lindquist E."/>
            <person name="Lipzen A."/>
            <person name="Meier-Kolthoff J.P."/>
            <person name="Ohm R.A."/>
            <person name="Otillar R.P."/>
            <person name="Pangilinan J."/>
            <person name="Peng Y."/>
            <person name="Rokas A."/>
            <person name="Rosa C.A."/>
            <person name="Scheuner C."/>
            <person name="Sibirny A.A."/>
            <person name="Slot J.C."/>
            <person name="Stielow J.B."/>
            <person name="Sun H."/>
            <person name="Kurtzman C.P."/>
            <person name="Blackwell M."/>
            <person name="Grigoriev I.V."/>
            <person name="Jeffries T.W."/>
        </authorList>
    </citation>
    <scope>NUCLEOTIDE SEQUENCE [LARGE SCALE GENOMIC DNA]</scope>
    <source>
        <strain evidence="3">NRRL Y-12698</strain>
    </source>
</reference>
<dbReference type="CDD" id="cd06578">
    <property type="entry name" value="HemD"/>
    <property type="match status" value="1"/>
</dbReference>
<sequence>MPSNVLLLKNKTTPSDPYEAQFLEAGYTPHFIPLLEHIHLEKRLIVEFLLSDVFALAASFIITSQRAVECLNECMDLIPNTAAKTTILDKPAFTVGPATSSILKAAGFSRVLGGIDAGNGSVLSDIIIDHEIYRGGAGKIVFFTGEIRKDIIPRKLAASGFNVLERVIYKTIPRADIVRNFQAAYSEHITEGETTHWIIFFSPQGTEYIVEYLTNIALPTNVRLASIGPTTEDYLVEKGLPPHIVAPKPHASALVKSLDSYRTQ</sequence>
<dbReference type="GO" id="GO:0005829">
    <property type="term" value="C:cytosol"/>
    <property type="evidence" value="ECO:0007669"/>
    <property type="project" value="TreeGrafter"/>
</dbReference>
<evidence type="ECO:0000313" key="3">
    <source>
        <dbReference type="Proteomes" id="UP000094336"/>
    </source>
</evidence>